<accession>I1IYV3</accession>
<dbReference type="EnsemblPlants" id="KQJ83161">
    <property type="protein sequence ID" value="KQJ83161"/>
    <property type="gene ID" value="BRADI_5g13450v3"/>
</dbReference>
<protein>
    <recommendedName>
        <fullName evidence="6">NAC domain-containing protein</fullName>
    </recommendedName>
</protein>
<dbReference type="EMBL" id="CM000884">
    <property type="protein sequence ID" value="KQJ83161.1"/>
    <property type="molecule type" value="Genomic_DNA"/>
</dbReference>
<keyword evidence="4" id="KW-0539">Nucleus</keyword>
<dbReference type="AlphaFoldDB" id="I1IYV3"/>
<dbReference type="FunFam" id="2.170.150.80:FF:000009">
    <property type="entry name" value="NAC domain-containing protein 8"/>
    <property type="match status" value="1"/>
</dbReference>
<dbReference type="eggNOG" id="ENOG502R502">
    <property type="taxonomic scope" value="Eukaryota"/>
</dbReference>
<dbReference type="Proteomes" id="UP000008810">
    <property type="component" value="Chromosome 5"/>
</dbReference>
<keyword evidence="1" id="KW-0805">Transcription regulation</keyword>
<evidence type="ECO:0000259" key="6">
    <source>
        <dbReference type="PROSITE" id="PS51005"/>
    </source>
</evidence>
<evidence type="ECO:0000256" key="2">
    <source>
        <dbReference type="ARBA" id="ARBA00023125"/>
    </source>
</evidence>
<reference evidence="8" key="3">
    <citation type="submission" date="2018-08" db="UniProtKB">
        <authorList>
            <consortium name="EnsemblPlants"/>
        </authorList>
    </citation>
    <scope>IDENTIFICATION</scope>
    <source>
        <strain evidence="8">cv. Bd21</strain>
    </source>
</reference>
<dbReference type="Pfam" id="PF02365">
    <property type="entry name" value="NAM"/>
    <property type="match status" value="1"/>
</dbReference>
<keyword evidence="9" id="KW-1185">Reference proteome</keyword>
<feature type="domain" description="NAC" evidence="6">
    <location>
        <begin position="56"/>
        <end position="219"/>
    </location>
</feature>
<dbReference type="RefSeq" id="XP_003581357.2">
    <property type="nucleotide sequence ID" value="XM_003581309.4"/>
</dbReference>
<dbReference type="GO" id="GO:0005634">
    <property type="term" value="C:nucleus"/>
    <property type="evidence" value="ECO:0000318"/>
    <property type="project" value="GO_Central"/>
</dbReference>
<dbReference type="KEGG" id="bdi:100839065"/>
<gene>
    <name evidence="8" type="primary">LOC100839065</name>
    <name evidence="7" type="ORF">BRADI_5g13450v3</name>
</gene>
<evidence type="ECO:0000256" key="1">
    <source>
        <dbReference type="ARBA" id="ARBA00023015"/>
    </source>
</evidence>
<name>I1IYV3_BRADI</name>
<evidence type="ECO:0000256" key="4">
    <source>
        <dbReference type="ARBA" id="ARBA00023242"/>
    </source>
</evidence>
<dbReference type="Gramene" id="KQJ83161">
    <property type="protein sequence ID" value="KQJ83161"/>
    <property type="gene ID" value="BRADI_5g13450v3"/>
</dbReference>
<evidence type="ECO:0000256" key="5">
    <source>
        <dbReference type="SAM" id="MobiDB-lite"/>
    </source>
</evidence>
<dbReference type="GO" id="GO:0003700">
    <property type="term" value="F:DNA-binding transcription factor activity"/>
    <property type="evidence" value="ECO:0007669"/>
    <property type="project" value="InterPro"/>
</dbReference>
<dbReference type="PROSITE" id="PS51005">
    <property type="entry name" value="NAC"/>
    <property type="match status" value="1"/>
</dbReference>
<organism evidence="7">
    <name type="scientific">Brachypodium distachyon</name>
    <name type="common">Purple false brome</name>
    <name type="synonym">Trachynia distachya</name>
    <dbReference type="NCBI Taxonomy" id="15368"/>
    <lineage>
        <taxon>Eukaryota</taxon>
        <taxon>Viridiplantae</taxon>
        <taxon>Streptophyta</taxon>
        <taxon>Embryophyta</taxon>
        <taxon>Tracheophyta</taxon>
        <taxon>Spermatophyta</taxon>
        <taxon>Magnoliopsida</taxon>
        <taxon>Liliopsida</taxon>
        <taxon>Poales</taxon>
        <taxon>Poaceae</taxon>
        <taxon>BOP clade</taxon>
        <taxon>Pooideae</taxon>
        <taxon>Stipodae</taxon>
        <taxon>Brachypodieae</taxon>
        <taxon>Brachypodium</taxon>
    </lineage>
</organism>
<proteinExistence type="predicted"/>
<evidence type="ECO:0000256" key="3">
    <source>
        <dbReference type="ARBA" id="ARBA00023163"/>
    </source>
</evidence>
<dbReference type="OMA" id="KCRIDND"/>
<dbReference type="PANTHER" id="PTHR31079">
    <property type="entry name" value="NAC DOMAIN-CONTAINING PROTEIN 73"/>
    <property type="match status" value="1"/>
</dbReference>
<feature type="region of interest" description="Disordered" evidence="5">
    <location>
        <begin position="242"/>
        <end position="278"/>
    </location>
</feature>
<keyword evidence="2" id="KW-0238">DNA-binding</keyword>
<dbReference type="OrthoDB" id="643388at2759"/>
<dbReference type="GeneID" id="100839065"/>
<evidence type="ECO:0000313" key="9">
    <source>
        <dbReference type="Proteomes" id="UP000008810"/>
    </source>
</evidence>
<evidence type="ECO:0000313" key="7">
    <source>
        <dbReference type="EMBL" id="KQJ83161.1"/>
    </source>
</evidence>
<evidence type="ECO:0000313" key="8">
    <source>
        <dbReference type="EnsemblPlants" id="KQJ83161"/>
    </source>
</evidence>
<keyword evidence="3" id="KW-0804">Transcription</keyword>
<reference evidence="7 8" key="1">
    <citation type="journal article" date="2010" name="Nature">
        <title>Genome sequencing and analysis of the model grass Brachypodium distachyon.</title>
        <authorList>
            <consortium name="International Brachypodium Initiative"/>
        </authorList>
    </citation>
    <scope>NUCLEOTIDE SEQUENCE [LARGE SCALE GENOMIC DNA]</scope>
    <source>
        <strain evidence="7 8">Bd21</strain>
    </source>
</reference>
<dbReference type="STRING" id="15368.I1IYV3"/>
<dbReference type="PANTHER" id="PTHR31079:SF25">
    <property type="entry name" value="NAC DOMAIN TRANSCRIPTION FACTOR SUPERFAMILY PROTEIN-RELATED"/>
    <property type="match status" value="1"/>
</dbReference>
<dbReference type="HOGENOM" id="CLU_025101_0_2_1"/>
<dbReference type="InterPro" id="IPR036093">
    <property type="entry name" value="NAC_dom_sf"/>
</dbReference>
<dbReference type="InterPro" id="IPR044799">
    <property type="entry name" value="SOG1-like"/>
</dbReference>
<reference evidence="7" key="2">
    <citation type="submission" date="2017-06" db="EMBL/GenBank/DDBJ databases">
        <title>WGS assembly of Brachypodium distachyon.</title>
        <authorList>
            <consortium name="The International Brachypodium Initiative"/>
            <person name="Lucas S."/>
            <person name="Harmon-Smith M."/>
            <person name="Lail K."/>
            <person name="Tice H."/>
            <person name="Grimwood J."/>
            <person name="Bruce D."/>
            <person name="Barry K."/>
            <person name="Shu S."/>
            <person name="Lindquist E."/>
            <person name="Wang M."/>
            <person name="Pitluck S."/>
            <person name="Vogel J.P."/>
            <person name="Garvin D.F."/>
            <person name="Mockler T.C."/>
            <person name="Schmutz J."/>
            <person name="Rokhsar D."/>
            <person name="Bevan M.W."/>
        </authorList>
    </citation>
    <scope>NUCLEOTIDE SEQUENCE</scope>
    <source>
        <strain evidence="7">Bd21</strain>
    </source>
</reference>
<dbReference type="SUPFAM" id="SSF101941">
    <property type="entry name" value="NAC domain"/>
    <property type="match status" value="1"/>
</dbReference>
<dbReference type="Gene3D" id="2.170.150.80">
    <property type="entry name" value="NAC domain"/>
    <property type="match status" value="1"/>
</dbReference>
<dbReference type="InterPro" id="IPR003441">
    <property type="entry name" value="NAC-dom"/>
</dbReference>
<dbReference type="GO" id="GO:0000976">
    <property type="term" value="F:transcription cis-regulatory region binding"/>
    <property type="evidence" value="ECO:0000318"/>
    <property type="project" value="GO_Central"/>
</dbReference>
<dbReference type="GO" id="GO:0006355">
    <property type="term" value="P:regulation of DNA-templated transcription"/>
    <property type="evidence" value="ECO:0000318"/>
    <property type="project" value="GO_Central"/>
</dbReference>
<sequence length="356" mass="40354">MEESLIITWKTIAKIIRKSTNMSPFEIEKLVAEAWRECPNCKCRIDNDVSSQWPGLPAGVKFDPSDLELLTHLEAKVGLGNSASHILIDDFIPTIEEIEGICYTHPENLPGIKIDGTNSYFFHTISNAYDVGQRKRRKVVSSDHTVRDEPIRWHKTGKSRSISENGVVKGWKKILVLYIGSKKKGADIYKTNWTMHQYHLGVEEDEKHGELVVSKIFWQLRSNKTRKSQIYVVDEEYDSVAGEIDPTTPMTNPPQPRRLNSSPSKTEQNEEEDEEYGLTSQAINDAATLPGLAEHPLSNGTHTCPKNAPLPLDMDALHGFSHFDKDLFDLPDNPFGSQDSLSWLDLDDKHIEEKEF</sequence>